<dbReference type="InterPro" id="IPR007730">
    <property type="entry name" value="SPOR-like_dom"/>
</dbReference>
<dbReference type="Pfam" id="PF05036">
    <property type="entry name" value="SPOR"/>
    <property type="match status" value="1"/>
</dbReference>
<dbReference type="InterPro" id="IPR036680">
    <property type="entry name" value="SPOR-like_sf"/>
</dbReference>
<dbReference type="SUPFAM" id="SSF110997">
    <property type="entry name" value="Sporulation related repeat"/>
    <property type="match status" value="1"/>
</dbReference>
<evidence type="ECO:0000313" key="2">
    <source>
        <dbReference type="EMBL" id="CAA6826265.1"/>
    </source>
</evidence>
<proteinExistence type="predicted"/>
<dbReference type="EMBL" id="CACVAT010000422">
    <property type="protein sequence ID" value="CAA6826265.1"/>
    <property type="molecule type" value="Genomic_DNA"/>
</dbReference>
<evidence type="ECO:0000259" key="1">
    <source>
        <dbReference type="PROSITE" id="PS51724"/>
    </source>
</evidence>
<sequence length="198" mass="22594">MSRQGSALPSRQRGIAFWHILLLIVIAVSLAVCAKNNSVPVLQRPLSDIKNEIASKGLTRFKFQNNVPAQRPSESHQYYNDQNTDNVEWLLTNNDTSQVKPPSHDSSYELQYPRDLSHGFYTVQVLSGYNSKNAYQLRNALRNEGYKAYIHQETTDQGILFKVRVGKYTNRADAFAMNTKLRIGYPKNIKGSFVLLRQ</sequence>
<dbReference type="Gene3D" id="3.30.70.1070">
    <property type="entry name" value="Sporulation related repeat"/>
    <property type="match status" value="1"/>
</dbReference>
<reference evidence="2" key="1">
    <citation type="submission" date="2020-01" db="EMBL/GenBank/DDBJ databases">
        <authorList>
            <person name="Meier V. D."/>
            <person name="Meier V D."/>
        </authorList>
    </citation>
    <scope>NUCLEOTIDE SEQUENCE</scope>
    <source>
        <strain evidence="2">HLG_WM_MAG_09</strain>
    </source>
</reference>
<accession>A0A6S6U3L2</accession>
<dbReference type="PROSITE" id="PS51724">
    <property type="entry name" value="SPOR"/>
    <property type="match status" value="1"/>
</dbReference>
<organism evidence="2">
    <name type="scientific">uncultured Thiotrichaceae bacterium</name>
    <dbReference type="NCBI Taxonomy" id="298394"/>
    <lineage>
        <taxon>Bacteria</taxon>
        <taxon>Pseudomonadati</taxon>
        <taxon>Pseudomonadota</taxon>
        <taxon>Gammaproteobacteria</taxon>
        <taxon>Thiotrichales</taxon>
        <taxon>Thiotrichaceae</taxon>
        <taxon>environmental samples</taxon>
    </lineage>
</organism>
<name>A0A6S6U3L2_9GAMM</name>
<gene>
    <name evidence="2" type="ORF">HELGO_WM45973</name>
</gene>
<feature type="domain" description="SPOR" evidence="1">
    <location>
        <begin position="115"/>
        <end position="197"/>
    </location>
</feature>
<dbReference type="AlphaFoldDB" id="A0A6S6U3L2"/>
<dbReference type="GO" id="GO:0042834">
    <property type="term" value="F:peptidoglycan binding"/>
    <property type="evidence" value="ECO:0007669"/>
    <property type="project" value="InterPro"/>
</dbReference>
<protein>
    <recommendedName>
        <fullName evidence="1">SPOR domain-containing protein</fullName>
    </recommendedName>
</protein>